<keyword evidence="12" id="KW-0812">Transmembrane</keyword>
<comment type="subunit">
    <text evidence="11">Heterodimer of a large membrane-associated beta subunit and a small pyruvoyl-containing alpha subunit.</text>
</comment>
<dbReference type="HAMAP" id="MF_00664">
    <property type="entry name" value="PS_decarb_PSD_A"/>
    <property type="match status" value="1"/>
</dbReference>
<comment type="subcellular location">
    <subcellularLocation>
        <location evidence="11">Cell membrane</location>
        <topology evidence="11">Peripheral membrane protein</topology>
    </subcellularLocation>
</comment>
<comment type="PTM">
    <text evidence="11">Is synthesized initially as an inactive proenzyme. Formation of the active enzyme involves a self-maturation process in which the active site pyruvoyl group is generated from an internal serine residue via an autocatalytic post-translational modification. Two non-identical subunits are generated from the proenzyme in this reaction, and the pyruvate is formed at the N-terminus of the alpha chain, which is derived from the carboxyl end of the proenzyme. The post-translation cleavage follows an unusual pathway, termed non-hydrolytic serinolysis, in which the side chain hydroxyl group of the serine supplies its oxygen atom to form the C-terminus of the beta chain, while the remainder of the serine residue undergoes an oxidative deamination to produce ammonia and the pyruvoyl prosthetic group on the alpha chain.</text>
</comment>
<name>A0ABM8HTZ2_9BACT</name>
<comment type="catalytic activity">
    <reaction evidence="11">
        <text>a 1,2-diacyl-sn-glycero-3-phospho-L-serine + H(+) = a 1,2-diacyl-sn-glycero-3-phosphoethanolamine + CO2</text>
        <dbReference type="Rhea" id="RHEA:20828"/>
        <dbReference type="ChEBI" id="CHEBI:15378"/>
        <dbReference type="ChEBI" id="CHEBI:16526"/>
        <dbReference type="ChEBI" id="CHEBI:57262"/>
        <dbReference type="ChEBI" id="CHEBI:64612"/>
        <dbReference type="EC" id="4.1.1.65"/>
    </reaction>
</comment>
<dbReference type="NCBIfam" id="NF003678">
    <property type="entry name" value="PRK05305.1-2"/>
    <property type="match status" value="1"/>
</dbReference>
<dbReference type="NCBIfam" id="NF003685">
    <property type="entry name" value="PRK05305.2-5"/>
    <property type="match status" value="1"/>
</dbReference>
<evidence type="ECO:0000256" key="2">
    <source>
        <dbReference type="ARBA" id="ARBA00022516"/>
    </source>
</evidence>
<organism evidence="13 14">
    <name type="scientific">Desulfuromonas versatilis</name>
    <dbReference type="NCBI Taxonomy" id="2802975"/>
    <lineage>
        <taxon>Bacteria</taxon>
        <taxon>Pseudomonadati</taxon>
        <taxon>Thermodesulfobacteriota</taxon>
        <taxon>Desulfuromonadia</taxon>
        <taxon>Desulfuromonadales</taxon>
        <taxon>Desulfuromonadaceae</taxon>
        <taxon>Desulfuromonas</taxon>
    </lineage>
</organism>
<evidence type="ECO:0000256" key="9">
    <source>
        <dbReference type="ARBA" id="ARBA00023264"/>
    </source>
</evidence>
<keyword evidence="8 11" id="KW-0456">Lyase</keyword>
<dbReference type="Pfam" id="PF02666">
    <property type="entry name" value="PS_Dcarbxylase"/>
    <property type="match status" value="1"/>
</dbReference>
<feature type="chain" id="PRO_5044925767" description="Phosphatidylserine decarboxylase alpha chain" evidence="11">
    <location>
        <begin position="183"/>
        <end position="214"/>
    </location>
</feature>
<dbReference type="EC" id="4.1.1.65" evidence="11"/>
<evidence type="ECO:0000313" key="13">
    <source>
        <dbReference type="EMBL" id="BCR05453.1"/>
    </source>
</evidence>
<feature type="active site" description="Schiff-base intermediate with substrate; via pyruvic acid" evidence="11">
    <location>
        <position position="183"/>
    </location>
</feature>
<dbReference type="PANTHER" id="PTHR35809">
    <property type="entry name" value="ARCHAETIDYLSERINE DECARBOXYLASE PROENZYME-RELATED"/>
    <property type="match status" value="1"/>
</dbReference>
<keyword evidence="3 11" id="KW-0210">Decarboxylase</keyword>
<feature type="modified residue" description="Pyruvic acid (Ser); by autocatalysis" evidence="11">
    <location>
        <position position="183"/>
    </location>
</feature>
<protein>
    <recommendedName>
        <fullName evidence="11">Phosphatidylserine decarboxylase proenzyme</fullName>
        <ecNumber evidence="11">4.1.1.65</ecNumber>
    </recommendedName>
    <component>
        <recommendedName>
            <fullName evidence="11">Phosphatidylserine decarboxylase alpha chain</fullName>
        </recommendedName>
    </component>
    <component>
        <recommendedName>
            <fullName evidence="11">Phosphatidylserine decarboxylase beta chain</fullName>
        </recommendedName>
    </component>
</protein>
<keyword evidence="4 11" id="KW-0443">Lipid metabolism</keyword>
<comment type="pathway">
    <text evidence="11">Phospholipid metabolism; phosphatidylethanolamine biosynthesis; phosphatidylethanolamine from CDP-diacylglycerol: step 2/2.</text>
</comment>
<keyword evidence="9 11" id="KW-1208">Phospholipid metabolism</keyword>
<keyword evidence="12" id="KW-1133">Transmembrane helix</keyword>
<comment type="cofactor">
    <cofactor evidence="11">
        <name>pyruvate</name>
        <dbReference type="ChEBI" id="CHEBI:15361"/>
    </cofactor>
    <text evidence="11">Binds 1 pyruvoyl group covalently per subunit.</text>
</comment>
<evidence type="ECO:0000256" key="8">
    <source>
        <dbReference type="ARBA" id="ARBA00023239"/>
    </source>
</evidence>
<evidence type="ECO:0000256" key="11">
    <source>
        <dbReference type="HAMAP-Rule" id="MF_00664"/>
    </source>
</evidence>
<keyword evidence="7 11" id="KW-0594">Phospholipid biosynthesis</keyword>
<evidence type="ECO:0000256" key="4">
    <source>
        <dbReference type="ARBA" id="ARBA00023098"/>
    </source>
</evidence>
<dbReference type="InterPro" id="IPR003817">
    <property type="entry name" value="PS_Dcarbxylase"/>
</dbReference>
<comment type="function">
    <text evidence="11">Catalyzes the formation of phosphatidylethanolamine (PtdEtn) from phosphatidylserine (PtdSer).</text>
</comment>
<proteinExistence type="inferred from homology"/>
<keyword evidence="5 11" id="KW-0472">Membrane</keyword>
<reference evidence="13 14" key="2">
    <citation type="journal article" date="2021" name="Int. J. Syst. Evol. Microbiol.">
        <title>Isolation and Polyphasic Characterization of Desulfuromonas versatilis sp. Nov., an Electrogenic Bacteria Capable of Versatile Metabolism Isolated from a Graphene Oxide-Reducing Enrichment Culture.</title>
        <authorList>
            <person name="Xie L."/>
            <person name="Yoshida N."/>
            <person name="Ishii S."/>
            <person name="Meng L."/>
        </authorList>
    </citation>
    <scope>NUCLEOTIDE SEQUENCE [LARGE SCALE GENOMIC DNA]</scope>
    <source>
        <strain evidence="13 14">NIT-T3</strain>
    </source>
</reference>
<evidence type="ECO:0000256" key="5">
    <source>
        <dbReference type="ARBA" id="ARBA00023136"/>
    </source>
</evidence>
<evidence type="ECO:0000256" key="10">
    <source>
        <dbReference type="ARBA" id="ARBA00023317"/>
    </source>
</evidence>
<dbReference type="Proteomes" id="UP001319827">
    <property type="component" value="Chromosome"/>
</dbReference>
<evidence type="ECO:0000256" key="7">
    <source>
        <dbReference type="ARBA" id="ARBA00023209"/>
    </source>
</evidence>
<feature type="transmembrane region" description="Helical" evidence="12">
    <location>
        <begin position="15"/>
        <end position="48"/>
    </location>
</feature>
<sequence>MRNQNQPVATEGYPFIGLFAFVTLVFALLGWGLLTLVFLGLTLFTIYFFRNPERSAPADADAVIAPADGKVVFVGEVNEDRYFKSRAIKVSIFMSVFDVHVNRAPCSGKVLDMFYHKGEFLNAALDKASLQNEQGGIFLETGKGQRLLFVQIAGLIARRIVTYPVVGDVLERGMRYGLIRFGSRVDVYFPLGSEIKVGLGERTRAGESILGYFR</sequence>
<keyword evidence="2 11" id="KW-0444">Lipid biosynthesis</keyword>
<feature type="site" description="Cleavage (non-hydrolytic); by autocatalysis" evidence="11">
    <location>
        <begin position="182"/>
        <end position="183"/>
    </location>
</feature>
<keyword evidence="14" id="KW-1185">Reference proteome</keyword>
<keyword evidence="10 11" id="KW-0670">Pyruvate</keyword>
<comment type="similarity">
    <text evidence="11">Belongs to the phosphatidylserine decarboxylase family. PSD-A subfamily.</text>
</comment>
<feature type="chain" id="PRO_5044925768" description="Phosphatidylserine decarboxylase beta chain" evidence="11">
    <location>
        <begin position="1"/>
        <end position="182"/>
    </location>
</feature>
<dbReference type="RefSeq" id="WP_221248874.1">
    <property type="nucleotide sequence ID" value="NZ_AP024355.1"/>
</dbReference>
<keyword evidence="6 11" id="KW-0865">Zymogen</keyword>
<dbReference type="InterPro" id="IPR033175">
    <property type="entry name" value="PSD-A"/>
</dbReference>
<dbReference type="PANTHER" id="PTHR35809:SF1">
    <property type="entry name" value="ARCHAETIDYLSERINE DECARBOXYLASE PROENZYME-RELATED"/>
    <property type="match status" value="1"/>
</dbReference>
<evidence type="ECO:0000256" key="6">
    <source>
        <dbReference type="ARBA" id="ARBA00023145"/>
    </source>
</evidence>
<keyword evidence="1 11" id="KW-1003">Cell membrane</keyword>
<reference evidence="13 14" key="1">
    <citation type="journal article" date="2016" name="C (Basel)">
        <title>Selective Growth of and Electricity Production by Marine Exoelectrogenic Bacteria in Self-Aggregated Hydrogel of Microbially Reduced Graphene Oxide.</title>
        <authorList>
            <person name="Yoshida N."/>
            <person name="Goto Y."/>
            <person name="Miyata Y."/>
        </authorList>
    </citation>
    <scope>NUCLEOTIDE SEQUENCE [LARGE SCALE GENOMIC DNA]</scope>
    <source>
        <strain evidence="13 14">NIT-T3</strain>
    </source>
</reference>
<evidence type="ECO:0000256" key="3">
    <source>
        <dbReference type="ARBA" id="ARBA00022793"/>
    </source>
</evidence>
<gene>
    <name evidence="11 13" type="primary">psd</name>
    <name evidence="13" type="ORF">DESUT3_25220</name>
</gene>
<dbReference type="EMBL" id="AP024355">
    <property type="protein sequence ID" value="BCR05453.1"/>
    <property type="molecule type" value="Genomic_DNA"/>
</dbReference>
<evidence type="ECO:0000256" key="1">
    <source>
        <dbReference type="ARBA" id="ARBA00022475"/>
    </source>
</evidence>
<evidence type="ECO:0000256" key="12">
    <source>
        <dbReference type="SAM" id="Phobius"/>
    </source>
</evidence>
<accession>A0ABM8HTZ2</accession>
<evidence type="ECO:0000313" key="14">
    <source>
        <dbReference type="Proteomes" id="UP001319827"/>
    </source>
</evidence>